<name>A0A9X2HWJ4_9SPHN</name>
<evidence type="ECO:0000256" key="1">
    <source>
        <dbReference type="SAM" id="Phobius"/>
    </source>
</evidence>
<dbReference type="EMBL" id="JAMLDY010000008">
    <property type="protein sequence ID" value="MCP3734868.1"/>
    <property type="molecule type" value="Genomic_DNA"/>
</dbReference>
<sequence>MIHPTTTRPMSRLKIAMWLAAAALLLAPAVAMRFTTEVVWTASDFAFAAILLFGSLTAFELVSRRTPAMAWRLAIGATLLGAVLLVWVNAAVGIDGSEDNPVNLVFYAIAAASLVVAGVLAIKAPRR</sequence>
<feature type="transmembrane region" description="Helical" evidence="1">
    <location>
        <begin position="69"/>
        <end position="92"/>
    </location>
</feature>
<protein>
    <submittedName>
        <fullName evidence="2">Uncharacterized protein</fullName>
    </submittedName>
</protein>
<keyword evidence="1" id="KW-0472">Membrane</keyword>
<organism evidence="2 3">
    <name type="scientific">Sphingomonas liriopis</name>
    <dbReference type="NCBI Taxonomy" id="2949094"/>
    <lineage>
        <taxon>Bacteria</taxon>
        <taxon>Pseudomonadati</taxon>
        <taxon>Pseudomonadota</taxon>
        <taxon>Alphaproteobacteria</taxon>
        <taxon>Sphingomonadales</taxon>
        <taxon>Sphingomonadaceae</taxon>
        <taxon>Sphingomonas</taxon>
    </lineage>
</organism>
<dbReference type="AlphaFoldDB" id="A0A9X2HWJ4"/>
<proteinExistence type="predicted"/>
<accession>A0A9X2HWJ4</accession>
<evidence type="ECO:0000313" key="2">
    <source>
        <dbReference type="EMBL" id="MCP3734868.1"/>
    </source>
</evidence>
<feature type="transmembrane region" description="Helical" evidence="1">
    <location>
        <begin position="41"/>
        <end position="62"/>
    </location>
</feature>
<keyword evidence="1" id="KW-1133">Transmembrane helix</keyword>
<keyword evidence="1" id="KW-0812">Transmembrane</keyword>
<dbReference type="Proteomes" id="UP001139486">
    <property type="component" value="Unassembled WGS sequence"/>
</dbReference>
<feature type="transmembrane region" description="Helical" evidence="1">
    <location>
        <begin position="104"/>
        <end position="122"/>
    </location>
</feature>
<keyword evidence="3" id="KW-1185">Reference proteome</keyword>
<evidence type="ECO:0000313" key="3">
    <source>
        <dbReference type="Proteomes" id="UP001139486"/>
    </source>
</evidence>
<gene>
    <name evidence="2" type="ORF">M9979_08290</name>
</gene>
<reference evidence="2" key="1">
    <citation type="submission" date="2022-05" db="EMBL/GenBank/DDBJ databases">
        <title>Sphingomonas sp. strain RP10 Genome sequencing and assembly.</title>
        <authorList>
            <person name="Kim I."/>
        </authorList>
    </citation>
    <scope>NUCLEOTIDE SEQUENCE</scope>
    <source>
        <strain evidence="2">RP10</strain>
    </source>
</reference>
<comment type="caution">
    <text evidence="2">The sequence shown here is derived from an EMBL/GenBank/DDBJ whole genome shotgun (WGS) entry which is preliminary data.</text>
</comment>
<dbReference type="RefSeq" id="WP_254288885.1">
    <property type="nucleotide sequence ID" value="NZ_JAMLDY010000008.1"/>
</dbReference>